<gene>
    <name evidence="3" type="ORF">RirG_196480</name>
</gene>
<sequence length="1017" mass="120095">MEYTKFTNMVGVENQPSFQVPINFSSSSSKNIEKTQKNTYNQNTKNRYNNNNDNSHHSSGSTSYTPDINDVPNEEHITNLHVVNTDNNYFIDYLKIGTINIQGGYKTKLIDIINYFDTHNFNILGLTETQYCHKHENNKLVERHPHPTNKNLSIYIILDANGDNRGSGVSIMLTSTLYQHVHQIRFHKGRVLNIELGFKRDHKLNITCLYLPAGRDKQTNIIKKECNQFIDQLFRTQNTNDDNHKYYNLIMGDLNCYPKEKNNLNHHIIQMAKLKGFKDMAKFHAENQTPDITRLTHRIDYIFGNNNILNASIHTFAQKIPPSHFTSDHKAVITLLQNDLFKRSRHRQGNRRNEQKEKPNYSLMNDDLWENYKFHSKTYFKHRFQYIDLDNILTQDELDHIWNIFEHSLHNIKKSTIPQKKITPQEHHHLYPLHIRQLNRHVITLYKTKQFLNLKHIYIRNKIEIPTDKSLLVSSIPDSMWTSYFKNWKVHRDHIQKLARSMDHDIILNNFITQEDFYAQRTEIYKLYNYLKQKRNDELSQWKTERIDHFINQRNFDLSNNQTKMINSILQRKPRKITLDRLIFKDNNNETIFTNNPQIIQKETIKHYQNIGKHDNQLTYHSIDDLPLPWRTIYDLANNHFNSDCWDTLQQQIDISDVLAILKNSPSNKAPGPSQITYEDLKHLHKDVLILLTQIFNLCIHLDTIPTKWRDALLFPIPKPHDWDSKLTNTRPITLLEMTRKLMVSVFYQRLNQSLAKYNILQFNNRAGVLGQSCLEPLFQIQHLIEHARIYKKPLWIAIQDLSKAYDRVDITLLRLALQCIKIPEKIITFFINLFSNRYNSIILPNGNLASYKVLQGIDQGEVVSPLLWNIYYDPLFYHINQQSHLAYKCDTTKIKNIYHKDSDIIHNFELSLVGYLDDTTWFSPSLETLETKLDIAYSFYDLAKIKVNIDKYKILTNQRLGNDRKTVQLTINGQNTDVNIVSKYKGTRILGLYINPLDRHQQTLIKARSIIMNHVI</sequence>
<protein>
    <recommendedName>
        <fullName evidence="2">Reverse transcriptase domain-containing protein</fullName>
    </recommendedName>
</protein>
<dbReference type="InterPro" id="IPR036691">
    <property type="entry name" value="Endo/exonu/phosph_ase_sf"/>
</dbReference>
<accession>A0A015IWB8</accession>
<name>A0A015IWB8_RHIIW</name>
<dbReference type="AlphaFoldDB" id="A0A015IWB8"/>
<dbReference type="HOGENOM" id="CLU_002435_12_1_1"/>
<dbReference type="PROSITE" id="PS50878">
    <property type="entry name" value="RT_POL"/>
    <property type="match status" value="1"/>
</dbReference>
<dbReference type="SUPFAM" id="SSF56672">
    <property type="entry name" value="DNA/RNA polymerases"/>
    <property type="match status" value="1"/>
</dbReference>
<comment type="caution">
    <text evidence="3">The sequence shown here is derived from an EMBL/GenBank/DDBJ whole genome shotgun (WGS) entry which is preliminary data.</text>
</comment>
<evidence type="ECO:0000313" key="3">
    <source>
        <dbReference type="EMBL" id="EXX58600.1"/>
    </source>
</evidence>
<dbReference type="SUPFAM" id="SSF56219">
    <property type="entry name" value="DNase I-like"/>
    <property type="match status" value="1"/>
</dbReference>
<dbReference type="Gene3D" id="3.60.10.10">
    <property type="entry name" value="Endonuclease/exonuclease/phosphatase"/>
    <property type="match status" value="1"/>
</dbReference>
<evidence type="ECO:0000256" key="1">
    <source>
        <dbReference type="SAM" id="MobiDB-lite"/>
    </source>
</evidence>
<feature type="region of interest" description="Disordered" evidence="1">
    <location>
        <begin position="40"/>
        <end position="71"/>
    </location>
</feature>
<dbReference type="STRING" id="1432141.A0A015IWB8"/>
<dbReference type="EMBL" id="JEMT01026677">
    <property type="protein sequence ID" value="EXX58600.1"/>
    <property type="molecule type" value="Genomic_DNA"/>
</dbReference>
<reference evidence="3 4" key="1">
    <citation type="submission" date="2014-02" db="EMBL/GenBank/DDBJ databases">
        <title>Single nucleus genome sequencing reveals high similarity among nuclei of an endomycorrhizal fungus.</title>
        <authorList>
            <person name="Lin K."/>
            <person name="Geurts R."/>
            <person name="Zhang Z."/>
            <person name="Limpens E."/>
            <person name="Saunders D.G."/>
            <person name="Mu D."/>
            <person name="Pang E."/>
            <person name="Cao H."/>
            <person name="Cha H."/>
            <person name="Lin T."/>
            <person name="Zhou Q."/>
            <person name="Shang Y."/>
            <person name="Li Y."/>
            <person name="Ivanov S."/>
            <person name="Sharma T."/>
            <person name="Velzen R.V."/>
            <person name="Ruijter N.D."/>
            <person name="Aanen D.K."/>
            <person name="Win J."/>
            <person name="Kamoun S."/>
            <person name="Bisseling T."/>
            <person name="Huang S."/>
        </authorList>
    </citation>
    <scope>NUCLEOTIDE SEQUENCE [LARGE SCALE GENOMIC DNA]</scope>
    <source>
        <strain evidence="4">DAOM197198w</strain>
    </source>
</reference>
<dbReference type="InterPro" id="IPR043502">
    <property type="entry name" value="DNA/RNA_pol_sf"/>
</dbReference>
<proteinExistence type="predicted"/>
<evidence type="ECO:0000259" key="2">
    <source>
        <dbReference type="PROSITE" id="PS50878"/>
    </source>
</evidence>
<feature type="compositionally biased region" description="Low complexity" evidence="1">
    <location>
        <begin position="40"/>
        <end position="65"/>
    </location>
</feature>
<dbReference type="PANTHER" id="PTHR19446">
    <property type="entry name" value="REVERSE TRANSCRIPTASES"/>
    <property type="match status" value="1"/>
</dbReference>
<dbReference type="Pfam" id="PF00078">
    <property type="entry name" value="RVT_1"/>
    <property type="match status" value="1"/>
</dbReference>
<dbReference type="InterPro" id="IPR000477">
    <property type="entry name" value="RT_dom"/>
</dbReference>
<dbReference type="OrthoDB" id="2454241at2759"/>
<evidence type="ECO:0000313" key="4">
    <source>
        <dbReference type="Proteomes" id="UP000022910"/>
    </source>
</evidence>
<organism evidence="3 4">
    <name type="scientific">Rhizophagus irregularis (strain DAOM 197198w)</name>
    <name type="common">Glomus intraradices</name>
    <dbReference type="NCBI Taxonomy" id="1432141"/>
    <lineage>
        <taxon>Eukaryota</taxon>
        <taxon>Fungi</taxon>
        <taxon>Fungi incertae sedis</taxon>
        <taxon>Mucoromycota</taxon>
        <taxon>Glomeromycotina</taxon>
        <taxon>Glomeromycetes</taxon>
        <taxon>Glomerales</taxon>
        <taxon>Glomeraceae</taxon>
        <taxon>Rhizophagus</taxon>
    </lineage>
</organism>
<dbReference type="Proteomes" id="UP000022910">
    <property type="component" value="Unassembled WGS sequence"/>
</dbReference>
<keyword evidence="4" id="KW-1185">Reference proteome</keyword>
<feature type="domain" description="Reverse transcriptase" evidence="2">
    <location>
        <begin position="698"/>
        <end position="990"/>
    </location>
</feature>